<dbReference type="AlphaFoldDB" id="A0A317C2W9"/>
<dbReference type="RefSeq" id="WP_109826953.1">
    <property type="nucleotide sequence ID" value="NZ_QGKL01000044.1"/>
</dbReference>
<dbReference type="PANTHER" id="PTHR45856:SF24">
    <property type="entry name" value="FUNGAL LIPASE-LIKE DOMAIN-CONTAINING PROTEIN"/>
    <property type="match status" value="1"/>
</dbReference>
<dbReference type="SUPFAM" id="SSF53474">
    <property type="entry name" value="alpha/beta-Hydrolases"/>
    <property type="match status" value="1"/>
</dbReference>
<sequence>MSNISLKNIAPAANEDMQTLDDLLIRSKNFTSITHLKPLARSLLFAELSMIAYLPEVEARKAADLLNFHTLIYYDRDGSQAYSFINDTDHVIACRGTEPNEWNDLKADLDAATAIAETIGRVHRGFKREVDDIWPILEESIKNNNKNLWFTGHSLGGAMATICAGRCALSHIKSNPTQIYTFGSPRVGNKRYINFVKVDHVRWVNNNDIVTRVPPAWLGYRHTGTEHYISSTGRLASLNLIQRRKDAWDGFISGLKNKKIDHFEDHIIDRYVDYIYLEASSAGHLAQDKQ</sequence>
<name>A0A317C2W9_9GAMM</name>
<keyword evidence="3" id="KW-1185">Reference proteome</keyword>
<dbReference type="InterPro" id="IPR029058">
    <property type="entry name" value="AB_hydrolase_fold"/>
</dbReference>
<evidence type="ECO:0000313" key="3">
    <source>
        <dbReference type="Proteomes" id="UP000245506"/>
    </source>
</evidence>
<dbReference type="PANTHER" id="PTHR45856">
    <property type="entry name" value="ALPHA/BETA-HYDROLASES SUPERFAMILY PROTEIN"/>
    <property type="match status" value="1"/>
</dbReference>
<dbReference type="CDD" id="cd00519">
    <property type="entry name" value="Lipase_3"/>
    <property type="match status" value="1"/>
</dbReference>
<dbReference type="Proteomes" id="UP000245506">
    <property type="component" value="Unassembled WGS sequence"/>
</dbReference>
<evidence type="ECO:0000313" key="2">
    <source>
        <dbReference type="EMBL" id="PWQ92964.1"/>
    </source>
</evidence>
<dbReference type="GO" id="GO:0006629">
    <property type="term" value="P:lipid metabolic process"/>
    <property type="evidence" value="ECO:0007669"/>
    <property type="project" value="InterPro"/>
</dbReference>
<feature type="domain" description="Fungal lipase-type" evidence="1">
    <location>
        <begin position="91"/>
        <end position="215"/>
    </location>
</feature>
<accession>A0A317C2W9</accession>
<evidence type="ECO:0000259" key="1">
    <source>
        <dbReference type="Pfam" id="PF01764"/>
    </source>
</evidence>
<protein>
    <submittedName>
        <fullName evidence="2">Lipase</fullName>
    </submittedName>
</protein>
<dbReference type="Gene3D" id="3.40.50.1820">
    <property type="entry name" value="alpha/beta hydrolase"/>
    <property type="match status" value="1"/>
</dbReference>
<dbReference type="EMBL" id="QGKL01000044">
    <property type="protein sequence ID" value="PWQ92964.1"/>
    <property type="molecule type" value="Genomic_DNA"/>
</dbReference>
<gene>
    <name evidence="2" type="ORF">DKT75_21515</name>
</gene>
<dbReference type="Pfam" id="PF01764">
    <property type="entry name" value="Lipase_3"/>
    <property type="match status" value="1"/>
</dbReference>
<comment type="caution">
    <text evidence="2">The sequence shown here is derived from an EMBL/GenBank/DDBJ whole genome shotgun (WGS) entry which is preliminary data.</text>
</comment>
<dbReference type="InterPro" id="IPR002921">
    <property type="entry name" value="Fungal_lipase-type"/>
</dbReference>
<dbReference type="OrthoDB" id="5522031at2"/>
<organism evidence="2 3">
    <name type="scientific">Leucothrix arctica</name>
    <dbReference type="NCBI Taxonomy" id="1481894"/>
    <lineage>
        <taxon>Bacteria</taxon>
        <taxon>Pseudomonadati</taxon>
        <taxon>Pseudomonadota</taxon>
        <taxon>Gammaproteobacteria</taxon>
        <taxon>Thiotrichales</taxon>
        <taxon>Thiotrichaceae</taxon>
        <taxon>Leucothrix</taxon>
    </lineage>
</organism>
<reference evidence="2 3" key="1">
    <citation type="submission" date="2018-05" db="EMBL/GenBank/DDBJ databases">
        <title>Leucothrix arctica sp. nov., isolated from Arctic seawater.</title>
        <authorList>
            <person name="Choi A."/>
            <person name="Baek K."/>
        </authorList>
    </citation>
    <scope>NUCLEOTIDE SEQUENCE [LARGE SCALE GENOMIC DNA]</scope>
    <source>
        <strain evidence="2 3">IMCC9719</strain>
    </source>
</reference>
<proteinExistence type="predicted"/>
<dbReference type="InterPro" id="IPR051218">
    <property type="entry name" value="Sec_MonoDiacylglyc_Lipase"/>
</dbReference>